<dbReference type="Proteomes" id="UP000789525">
    <property type="component" value="Unassembled WGS sequence"/>
</dbReference>
<reference evidence="1" key="1">
    <citation type="submission" date="2021-06" db="EMBL/GenBank/DDBJ databases">
        <authorList>
            <person name="Kallberg Y."/>
            <person name="Tangrot J."/>
            <person name="Rosling A."/>
        </authorList>
    </citation>
    <scope>NUCLEOTIDE SEQUENCE</scope>
    <source>
        <strain evidence="1">CL356</strain>
    </source>
</reference>
<evidence type="ECO:0000313" key="1">
    <source>
        <dbReference type="EMBL" id="CAG8668178.1"/>
    </source>
</evidence>
<name>A0ACA9NRL3_9GLOM</name>
<accession>A0ACA9NRL3</accession>
<protein>
    <submittedName>
        <fullName evidence="1">2858_t:CDS:1</fullName>
    </submittedName>
</protein>
<feature type="non-terminal residue" evidence="1">
    <location>
        <position position="1"/>
    </location>
</feature>
<organism evidence="1 2">
    <name type="scientific">Acaulospora colombiana</name>
    <dbReference type="NCBI Taxonomy" id="27376"/>
    <lineage>
        <taxon>Eukaryota</taxon>
        <taxon>Fungi</taxon>
        <taxon>Fungi incertae sedis</taxon>
        <taxon>Mucoromycota</taxon>
        <taxon>Glomeromycotina</taxon>
        <taxon>Glomeromycetes</taxon>
        <taxon>Diversisporales</taxon>
        <taxon>Acaulosporaceae</taxon>
        <taxon>Acaulospora</taxon>
    </lineage>
</organism>
<gene>
    <name evidence="1" type="ORF">ACOLOM_LOCUS8846</name>
</gene>
<evidence type="ECO:0000313" key="2">
    <source>
        <dbReference type="Proteomes" id="UP000789525"/>
    </source>
</evidence>
<dbReference type="EMBL" id="CAJVPT010023981">
    <property type="protein sequence ID" value="CAG8668178.1"/>
    <property type="molecule type" value="Genomic_DNA"/>
</dbReference>
<sequence length="175" mass="18814">DWEFGEFVNYRWRPYKSSSEKSLLDSSCFAASVSSSNAFTNALGAQRKAANRAAAAAVKDTDDGSGGIIITPAAGADVEKGEFTQTHPSPFAPNYQTTPASPYQIPEKQGEAQDYFNQPYGQGGMGYTFNQMNEVPQAATPSVGYTSRPTTPHHHGHTYSGSQVHLMGSPPVGYR</sequence>
<proteinExistence type="predicted"/>
<comment type="caution">
    <text evidence="1">The sequence shown here is derived from an EMBL/GenBank/DDBJ whole genome shotgun (WGS) entry which is preliminary data.</text>
</comment>
<keyword evidence="2" id="KW-1185">Reference proteome</keyword>